<sequence>MDRFIRITALAVAGFTLVWMAGCGEPVDVQAVQQQKQQAAVDEQAEWEAKLAEGPTPIVPEDFVNVERKEDVNVVRGATSQAFLRSEGLIHLGNMQHQIDLQLLNDGRPKSNEDFHQLINEWGLPKPKLKEPYELYFDIDSAKVLKRPKPDASQAPEEASAQDSDAKLDSE</sequence>
<name>A0A5C5V875_9BACT</name>
<evidence type="ECO:0008006" key="4">
    <source>
        <dbReference type="Google" id="ProtNLM"/>
    </source>
</evidence>
<evidence type="ECO:0000313" key="2">
    <source>
        <dbReference type="EMBL" id="TWT34079.1"/>
    </source>
</evidence>
<protein>
    <recommendedName>
        <fullName evidence="4">Lipoprotein</fullName>
    </recommendedName>
</protein>
<dbReference type="PROSITE" id="PS51257">
    <property type="entry name" value="PROKAR_LIPOPROTEIN"/>
    <property type="match status" value="1"/>
</dbReference>
<keyword evidence="3" id="KW-1185">Reference proteome</keyword>
<dbReference type="Proteomes" id="UP000316714">
    <property type="component" value="Unassembled WGS sequence"/>
</dbReference>
<dbReference type="AlphaFoldDB" id="A0A5C5V875"/>
<dbReference type="RefSeq" id="WP_146567227.1">
    <property type="nucleotide sequence ID" value="NZ_SIHJ01000002.1"/>
</dbReference>
<feature type="region of interest" description="Disordered" evidence="1">
    <location>
        <begin position="147"/>
        <end position="171"/>
    </location>
</feature>
<reference evidence="2 3" key="1">
    <citation type="submission" date="2019-02" db="EMBL/GenBank/DDBJ databases">
        <title>Deep-cultivation of Planctomycetes and their phenomic and genomic characterization uncovers novel biology.</title>
        <authorList>
            <person name="Wiegand S."/>
            <person name="Jogler M."/>
            <person name="Boedeker C."/>
            <person name="Pinto D."/>
            <person name="Vollmers J."/>
            <person name="Rivas-Marin E."/>
            <person name="Kohn T."/>
            <person name="Peeters S.H."/>
            <person name="Heuer A."/>
            <person name="Rast P."/>
            <person name="Oberbeckmann S."/>
            <person name="Bunk B."/>
            <person name="Jeske O."/>
            <person name="Meyerdierks A."/>
            <person name="Storesund J.E."/>
            <person name="Kallscheuer N."/>
            <person name="Luecker S."/>
            <person name="Lage O.M."/>
            <person name="Pohl T."/>
            <person name="Merkel B.J."/>
            <person name="Hornburger P."/>
            <person name="Mueller R.-W."/>
            <person name="Bruemmer F."/>
            <person name="Labrenz M."/>
            <person name="Spormann A.M."/>
            <person name="Op Den Camp H."/>
            <person name="Overmann J."/>
            <person name="Amann R."/>
            <person name="Jetten M.S.M."/>
            <person name="Mascher T."/>
            <person name="Medema M.H."/>
            <person name="Devos D.P."/>
            <person name="Kaster A.-K."/>
            <person name="Ovreas L."/>
            <person name="Rohde M."/>
            <person name="Galperin M.Y."/>
            <person name="Jogler C."/>
        </authorList>
    </citation>
    <scope>NUCLEOTIDE SEQUENCE [LARGE SCALE GENOMIC DNA]</scope>
    <source>
        <strain evidence="2 3">KOR34</strain>
    </source>
</reference>
<gene>
    <name evidence="2" type="ORF">KOR34_39150</name>
</gene>
<organism evidence="2 3">
    <name type="scientific">Posidoniimonas corsicana</name>
    <dbReference type="NCBI Taxonomy" id="1938618"/>
    <lineage>
        <taxon>Bacteria</taxon>
        <taxon>Pseudomonadati</taxon>
        <taxon>Planctomycetota</taxon>
        <taxon>Planctomycetia</taxon>
        <taxon>Pirellulales</taxon>
        <taxon>Lacipirellulaceae</taxon>
        <taxon>Posidoniimonas</taxon>
    </lineage>
</organism>
<accession>A0A5C5V875</accession>
<comment type="caution">
    <text evidence="2">The sequence shown here is derived from an EMBL/GenBank/DDBJ whole genome shotgun (WGS) entry which is preliminary data.</text>
</comment>
<dbReference type="EMBL" id="SIHJ01000002">
    <property type="protein sequence ID" value="TWT34079.1"/>
    <property type="molecule type" value="Genomic_DNA"/>
</dbReference>
<evidence type="ECO:0000256" key="1">
    <source>
        <dbReference type="SAM" id="MobiDB-lite"/>
    </source>
</evidence>
<dbReference type="OrthoDB" id="9861002at2"/>
<evidence type="ECO:0000313" key="3">
    <source>
        <dbReference type="Proteomes" id="UP000316714"/>
    </source>
</evidence>
<proteinExistence type="predicted"/>